<comment type="caution">
    <text evidence="3">The sequence shown here is derived from an EMBL/GenBank/DDBJ whole genome shotgun (WGS) entry which is preliminary data.</text>
</comment>
<organism evidence="3 4">
    <name type="scientific">Candidatus Curtissbacteria bacterium GW2011_GWA1_40_9</name>
    <dbReference type="NCBI Taxonomy" id="1618408"/>
    <lineage>
        <taxon>Bacteria</taxon>
        <taxon>Candidatus Curtissiibacteriota</taxon>
    </lineage>
</organism>
<dbReference type="PANTHER" id="PTHR43174:SF1">
    <property type="entry name" value="UDP-N-ACETYLGLUCOSAMINE 2-EPIMERASE"/>
    <property type="match status" value="1"/>
</dbReference>
<gene>
    <name evidence="3" type="ORF">UU23_C0001G0052</name>
</gene>
<dbReference type="Gene3D" id="3.40.50.2000">
    <property type="entry name" value="Glycogen Phosphorylase B"/>
    <property type="match status" value="2"/>
</dbReference>
<dbReference type="Proteomes" id="UP000034292">
    <property type="component" value="Unassembled WGS sequence"/>
</dbReference>
<dbReference type="PANTHER" id="PTHR43174">
    <property type="entry name" value="UDP-N-ACETYLGLUCOSAMINE 2-EPIMERASE"/>
    <property type="match status" value="1"/>
</dbReference>
<evidence type="ECO:0000259" key="2">
    <source>
        <dbReference type="Pfam" id="PF02350"/>
    </source>
</evidence>
<evidence type="ECO:0000313" key="3">
    <source>
        <dbReference type="EMBL" id="KKR78288.1"/>
    </source>
</evidence>
<dbReference type="NCBIfam" id="TIGR00236">
    <property type="entry name" value="wecB"/>
    <property type="match status" value="1"/>
</dbReference>
<protein>
    <submittedName>
        <fullName evidence="3">UDP-n-acetylglucosamine 2-epimerase</fullName>
    </submittedName>
</protein>
<proteinExistence type="inferred from homology"/>
<dbReference type="EMBL" id="LBZV01000001">
    <property type="protein sequence ID" value="KKR78288.1"/>
    <property type="molecule type" value="Genomic_DNA"/>
</dbReference>
<dbReference type="CDD" id="cd03786">
    <property type="entry name" value="GTB_UDP-GlcNAc_2-Epimerase"/>
    <property type="match status" value="1"/>
</dbReference>
<accession>A0A0G0TMR8</accession>
<sequence>MIKKTIVSVVGTRPEFIKLAAIAPHLAKHFNHQIINTGQHYDNLMANNFFKELKIAKPNWNLSIGSSSSALQTANIIKKCAVALSKINPSFTLVYGDTNSTLGGAVAAVKSNMLVGHIEAGMRSYDKTMPEEVNRIICDHISSILFCSSKYSVECLKKEGVNNNVFLTGDINYDIFKKTKIETEIPTTLQIKPKGFYLLTIHRQENTLSLKRLEKLLTILTKLKKTVIFPMHPKTGRLLVNVKIGHNIKLLKPLPFSQTLTLIKMAKAVLTDSGGIQKEAYWLKTPCITLRSTTEWQETVNSKWNHLVKCNEKLILKHSMNPHIPKKHQHLYGDGHASEKIVKILLKFLV</sequence>
<keyword evidence="1" id="KW-0413">Isomerase</keyword>
<dbReference type="STRING" id="1618408.UU23_C0001G0052"/>
<dbReference type="Pfam" id="PF02350">
    <property type="entry name" value="Epimerase_2"/>
    <property type="match status" value="1"/>
</dbReference>
<evidence type="ECO:0000256" key="1">
    <source>
        <dbReference type="RuleBase" id="RU003513"/>
    </source>
</evidence>
<dbReference type="AlphaFoldDB" id="A0A0G0TMR8"/>
<dbReference type="InterPro" id="IPR029767">
    <property type="entry name" value="WecB-like"/>
</dbReference>
<evidence type="ECO:0000313" key="4">
    <source>
        <dbReference type="Proteomes" id="UP000034292"/>
    </source>
</evidence>
<feature type="domain" description="UDP-N-acetylglucosamine 2-epimerase" evidence="2">
    <location>
        <begin position="28"/>
        <end position="345"/>
    </location>
</feature>
<dbReference type="SUPFAM" id="SSF53756">
    <property type="entry name" value="UDP-Glycosyltransferase/glycogen phosphorylase"/>
    <property type="match status" value="1"/>
</dbReference>
<reference evidence="3 4" key="1">
    <citation type="journal article" date="2015" name="Nature">
        <title>rRNA introns, odd ribosomes, and small enigmatic genomes across a large radiation of phyla.</title>
        <authorList>
            <person name="Brown C.T."/>
            <person name="Hug L.A."/>
            <person name="Thomas B.C."/>
            <person name="Sharon I."/>
            <person name="Castelle C.J."/>
            <person name="Singh A."/>
            <person name="Wilkins M.J."/>
            <person name="Williams K.H."/>
            <person name="Banfield J.F."/>
        </authorList>
    </citation>
    <scope>NUCLEOTIDE SEQUENCE [LARGE SCALE GENOMIC DNA]</scope>
</reference>
<dbReference type="GO" id="GO:0016853">
    <property type="term" value="F:isomerase activity"/>
    <property type="evidence" value="ECO:0007669"/>
    <property type="project" value="UniProtKB-KW"/>
</dbReference>
<dbReference type="InterPro" id="IPR003331">
    <property type="entry name" value="UDP_GlcNAc_Epimerase_2_dom"/>
</dbReference>
<name>A0A0G0TMR8_9BACT</name>
<comment type="similarity">
    <text evidence="1">Belongs to the UDP-N-acetylglucosamine 2-epimerase family.</text>
</comment>